<feature type="region of interest" description="Disordered" evidence="1">
    <location>
        <begin position="197"/>
        <end position="253"/>
    </location>
</feature>
<evidence type="ECO:0000256" key="1">
    <source>
        <dbReference type="SAM" id="MobiDB-lite"/>
    </source>
</evidence>
<reference evidence="3 4" key="1">
    <citation type="submission" date="2020-08" db="EMBL/GenBank/DDBJ databases">
        <title>Genomic Encyclopedia of Type Strains, Phase IV (KMG-IV): sequencing the most valuable type-strain genomes for metagenomic binning, comparative biology and taxonomic classification.</title>
        <authorList>
            <person name="Goeker M."/>
        </authorList>
    </citation>
    <scope>NUCLEOTIDE SEQUENCE [LARGE SCALE GENOMIC DNA]</scope>
    <source>
        <strain evidence="3 4">DSM 27939</strain>
    </source>
</reference>
<name>A0A7W8JW35_9DEIO</name>
<feature type="compositionally biased region" description="Low complexity" evidence="1">
    <location>
        <begin position="448"/>
        <end position="458"/>
    </location>
</feature>
<keyword evidence="2" id="KW-0472">Membrane</keyword>
<keyword evidence="2" id="KW-1133">Transmembrane helix</keyword>
<dbReference type="Pfam" id="PF06078">
    <property type="entry name" value="DUF937"/>
    <property type="match status" value="2"/>
</dbReference>
<feature type="compositionally biased region" description="Pro residues" evidence="1">
    <location>
        <begin position="459"/>
        <end position="481"/>
    </location>
</feature>
<feature type="region of interest" description="Disordered" evidence="1">
    <location>
        <begin position="636"/>
        <end position="656"/>
    </location>
</feature>
<organism evidence="3 4">
    <name type="scientific">Deinococcus humi</name>
    <dbReference type="NCBI Taxonomy" id="662880"/>
    <lineage>
        <taxon>Bacteria</taxon>
        <taxon>Thermotogati</taxon>
        <taxon>Deinococcota</taxon>
        <taxon>Deinococci</taxon>
        <taxon>Deinococcales</taxon>
        <taxon>Deinococcaceae</taxon>
        <taxon>Deinococcus</taxon>
    </lineage>
</organism>
<feature type="region of interest" description="Disordered" evidence="1">
    <location>
        <begin position="437"/>
        <end position="484"/>
    </location>
</feature>
<keyword evidence="2" id="KW-0812">Transmembrane</keyword>
<gene>
    <name evidence="3" type="ORF">HNQ08_003419</name>
</gene>
<dbReference type="RefSeq" id="WP_184134518.1">
    <property type="nucleotide sequence ID" value="NZ_JACHFL010000009.1"/>
</dbReference>
<dbReference type="AlphaFoldDB" id="A0A7W8JW35"/>
<protein>
    <recommendedName>
        <fullName evidence="5">DUF937 domain-containing protein</fullName>
    </recommendedName>
</protein>
<feature type="region of interest" description="Disordered" evidence="1">
    <location>
        <begin position="512"/>
        <end position="532"/>
    </location>
</feature>
<dbReference type="InterPro" id="IPR009282">
    <property type="entry name" value="DUF937"/>
</dbReference>
<comment type="caution">
    <text evidence="3">The sequence shown here is derived from an EMBL/GenBank/DDBJ whole genome shotgun (WGS) entry which is preliminary data.</text>
</comment>
<dbReference type="Proteomes" id="UP000552709">
    <property type="component" value="Unassembled WGS sequence"/>
</dbReference>
<accession>A0A7W8JW35</accession>
<proteinExistence type="predicted"/>
<feature type="compositionally biased region" description="Low complexity" evidence="1">
    <location>
        <begin position="636"/>
        <end position="650"/>
    </location>
</feature>
<feature type="transmembrane region" description="Helical" evidence="2">
    <location>
        <begin position="488"/>
        <end position="507"/>
    </location>
</feature>
<evidence type="ECO:0000313" key="3">
    <source>
        <dbReference type="EMBL" id="MBB5364311.1"/>
    </source>
</evidence>
<feature type="compositionally biased region" description="Acidic residues" evidence="1">
    <location>
        <begin position="201"/>
        <end position="216"/>
    </location>
</feature>
<evidence type="ECO:0000313" key="4">
    <source>
        <dbReference type="Proteomes" id="UP000552709"/>
    </source>
</evidence>
<evidence type="ECO:0008006" key="5">
    <source>
        <dbReference type="Google" id="ProtNLM"/>
    </source>
</evidence>
<feature type="compositionally biased region" description="Low complexity" evidence="1">
    <location>
        <begin position="217"/>
        <end position="234"/>
    </location>
</feature>
<dbReference type="EMBL" id="JACHFL010000009">
    <property type="protein sequence ID" value="MBB5364311.1"/>
    <property type="molecule type" value="Genomic_DNA"/>
</dbReference>
<evidence type="ECO:0000256" key="2">
    <source>
        <dbReference type="SAM" id="Phobius"/>
    </source>
</evidence>
<sequence>MSMNATELIQSYFDSDAVARLARLVGLEPEMTGRVLEAGILLQLQALSQSARNPEGEAMIAEAVGALPAFGSVADALDESGGADHLQQAGEMLAPALLGEAANRLPAQVAAQTGADPASVQTLLQMTLPLLLSALGQRGLQAGNIAPMLASLGGAGLEDPQPDGAPVTETASETKTIVVSVAETAVIGAVRVEAEAVTPEAPEELSNEGAPEEVESVESPPAGVVPAALETSPPASVPPAPASQDSISPEVEPLDPGTPEGLLKFLQQRFGGVVGQQIGAVAGFGGGVRKQAALAALPVVLAALVGKAEAGSKLDALARPFAPLTDEDGQVNTALLDSPVEVARIEGQGRGLMASLFGDVNAVTGRLGSALGGSGDSSRRLLALLTPLVLSVLTRAQPAGLAALPWSGLSDGLKGTLPSGFSSLGVLIDSLASGTPLPGTAPTPAPAAPRSMPTGAPARPSPLKPPRPARFETPAPPPSPPARRGGGFPLWLIPLLLLLVLGGYWLVQSRQSADPVTPTPVPDTAAPTSETSTLGTAAGGGMPAMPVQPVFTDPQSGAAVPASGFTLRGTGPSEEVLEVFLGDTRVGGATVGPDGAWSLEVGDGAPIGPQTYTLRNAAGGEMAALNVVVGTADVDGADTTPAGTGGSDTTVPGPRR</sequence>
<keyword evidence="4" id="KW-1185">Reference proteome</keyword>